<evidence type="ECO:0000259" key="7">
    <source>
        <dbReference type="Pfam" id="PF04138"/>
    </source>
</evidence>
<gene>
    <name evidence="8" type="ORF">Pmgp_01971</name>
</gene>
<accession>A0A4Y7RPN3</accession>
<proteinExistence type="inferred from homology"/>
<evidence type="ECO:0000256" key="5">
    <source>
        <dbReference type="ARBA" id="ARBA00023136"/>
    </source>
</evidence>
<evidence type="ECO:0000256" key="3">
    <source>
        <dbReference type="ARBA" id="ARBA00022692"/>
    </source>
</evidence>
<comment type="similarity">
    <text evidence="2">Belongs to the GtrA family.</text>
</comment>
<dbReference type="OrthoDB" id="9812049at2"/>
<feature type="transmembrane region" description="Helical" evidence="6">
    <location>
        <begin position="7"/>
        <end position="32"/>
    </location>
</feature>
<evidence type="ECO:0000256" key="4">
    <source>
        <dbReference type="ARBA" id="ARBA00022989"/>
    </source>
</evidence>
<keyword evidence="5 6" id="KW-0472">Membrane</keyword>
<dbReference type="GO" id="GO:0000271">
    <property type="term" value="P:polysaccharide biosynthetic process"/>
    <property type="evidence" value="ECO:0007669"/>
    <property type="project" value="InterPro"/>
</dbReference>
<reference evidence="8 9" key="1">
    <citation type="journal article" date="2018" name="Environ. Microbiol.">
        <title>Novel energy conservation strategies and behaviour of Pelotomaculum schinkii driving syntrophic propionate catabolism.</title>
        <authorList>
            <person name="Hidalgo-Ahumada C.A.P."/>
            <person name="Nobu M.K."/>
            <person name="Narihiro T."/>
            <person name="Tamaki H."/>
            <person name="Liu W.T."/>
            <person name="Kamagata Y."/>
            <person name="Stams A.J.M."/>
            <person name="Imachi H."/>
            <person name="Sousa D.Z."/>
        </authorList>
    </citation>
    <scope>NUCLEOTIDE SEQUENCE [LARGE SCALE GENOMIC DNA]</scope>
    <source>
        <strain evidence="8 9">MGP</strain>
    </source>
</reference>
<evidence type="ECO:0000313" key="9">
    <source>
        <dbReference type="Proteomes" id="UP000297597"/>
    </source>
</evidence>
<comment type="caution">
    <text evidence="8">The sequence shown here is derived from an EMBL/GenBank/DDBJ whole genome shotgun (WGS) entry which is preliminary data.</text>
</comment>
<evidence type="ECO:0000256" key="2">
    <source>
        <dbReference type="ARBA" id="ARBA00009399"/>
    </source>
</evidence>
<protein>
    <recommendedName>
        <fullName evidence="7">GtrA/DPMS transmembrane domain-containing protein</fullName>
    </recommendedName>
</protein>
<feature type="transmembrane region" description="Helical" evidence="6">
    <location>
        <begin position="38"/>
        <end position="58"/>
    </location>
</feature>
<dbReference type="InterPro" id="IPR007267">
    <property type="entry name" value="GtrA_DPMS_TM"/>
</dbReference>
<dbReference type="PANTHER" id="PTHR38459">
    <property type="entry name" value="PROPHAGE BACTOPRENOL-LINKED GLUCOSE TRANSLOCASE HOMOLOG"/>
    <property type="match status" value="1"/>
</dbReference>
<dbReference type="InterPro" id="IPR051401">
    <property type="entry name" value="GtrA_CellWall_Glycosyl"/>
</dbReference>
<dbReference type="PANTHER" id="PTHR38459:SF1">
    <property type="entry name" value="PROPHAGE BACTOPRENOL-LINKED GLUCOSE TRANSLOCASE HOMOLOG"/>
    <property type="match status" value="1"/>
</dbReference>
<dbReference type="AlphaFoldDB" id="A0A4Y7RPN3"/>
<dbReference type="RefSeq" id="WP_134213815.1">
    <property type="nucleotide sequence ID" value="NZ_QFFZ01000019.1"/>
</dbReference>
<keyword evidence="4 6" id="KW-1133">Transmembrane helix</keyword>
<feature type="transmembrane region" description="Helical" evidence="6">
    <location>
        <begin position="79"/>
        <end position="98"/>
    </location>
</feature>
<dbReference type="GO" id="GO:0005886">
    <property type="term" value="C:plasma membrane"/>
    <property type="evidence" value="ECO:0007669"/>
    <property type="project" value="TreeGrafter"/>
</dbReference>
<comment type="subcellular location">
    <subcellularLocation>
        <location evidence="1">Membrane</location>
        <topology evidence="1">Multi-pass membrane protein</topology>
    </subcellularLocation>
</comment>
<evidence type="ECO:0000256" key="1">
    <source>
        <dbReference type="ARBA" id="ARBA00004141"/>
    </source>
</evidence>
<dbReference type="Proteomes" id="UP000297597">
    <property type="component" value="Unassembled WGS sequence"/>
</dbReference>
<dbReference type="Pfam" id="PF04138">
    <property type="entry name" value="GtrA_DPMS_TM"/>
    <property type="match status" value="1"/>
</dbReference>
<name>A0A4Y7RPN3_9FIRM</name>
<organism evidence="8 9">
    <name type="scientific">Pelotomaculum propionicicum</name>
    <dbReference type="NCBI Taxonomy" id="258475"/>
    <lineage>
        <taxon>Bacteria</taxon>
        <taxon>Bacillati</taxon>
        <taxon>Bacillota</taxon>
        <taxon>Clostridia</taxon>
        <taxon>Eubacteriales</taxon>
        <taxon>Desulfotomaculaceae</taxon>
        <taxon>Pelotomaculum</taxon>
    </lineage>
</organism>
<feature type="domain" description="GtrA/DPMS transmembrane" evidence="7">
    <location>
        <begin position="9"/>
        <end position="128"/>
    </location>
</feature>
<keyword evidence="9" id="KW-1185">Reference proteome</keyword>
<sequence length="140" mass="16134">MVNIYQLCKFAAVGCVNTFIDWAVFLIISEVFSIESGFFYLITKGFSYFCGIINSFFLNRFWTFKDSHTDNEGGRFIRFILVNAVSLGFNSASFYIVYNLVFNRTTALIFATVITFALNYTLNKFWVFRKDKMVVKTTGG</sequence>
<keyword evidence="3 6" id="KW-0812">Transmembrane</keyword>
<evidence type="ECO:0000313" key="8">
    <source>
        <dbReference type="EMBL" id="TEB10955.1"/>
    </source>
</evidence>
<feature type="transmembrane region" description="Helical" evidence="6">
    <location>
        <begin position="104"/>
        <end position="122"/>
    </location>
</feature>
<dbReference type="EMBL" id="QFFZ01000019">
    <property type="protein sequence ID" value="TEB10955.1"/>
    <property type="molecule type" value="Genomic_DNA"/>
</dbReference>
<evidence type="ECO:0000256" key="6">
    <source>
        <dbReference type="SAM" id="Phobius"/>
    </source>
</evidence>